<proteinExistence type="inferred from homology"/>
<reference evidence="4 5" key="1">
    <citation type="submission" date="2020-08" db="EMBL/GenBank/DDBJ databases">
        <title>Description of Xenorhabdus lircayensis sp. nov., the symbiotic bacterium associated with the entomopathogenic nematode Steirnernema unicornum.</title>
        <authorList>
            <person name="Castaneda-Alvarez C."/>
            <person name="Prodan S."/>
            <person name="Zamorano A."/>
            <person name="San-Blas E."/>
            <person name="Aballay E."/>
        </authorList>
    </citation>
    <scope>NUCLEOTIDE SEQUENCE [LARGE SCALE GENOMIC DNA]</scope>
    <source>
        <strain evidence="4 5">VLS</strain>
    </source>
</reference>
<dbReference type="EMBL" id="JACOII010000057">
    <property type="protein sequence ID" value="MBI6550168.1"/>
    <property type="molecule type" value="Genomic_DNA"/>
</dbReference>
<evidence type="ECO:0000256" key="2">
    <source>
        <dbReference type="SAM" id="SignalP"/>
    </source>
</evidence>
<evidence type="ECO:0000256" key="1">
    <source>
        <dbReference type="ARBA" id="ARBA00010116"/>
    </source>
</evidence>
<gene>
    <name evidence="4" type="ORF">H8A87_16035</name>
</gene>
<evidence type="ECO:0000313" key="4">
    <source>
        <dbReference type="EMBL" id="MBI6550168.1"/>
    </source>
</evidence>
<dbReference type="PRINTS" id="PR01369">
    <property type="entry name" value="INTIMIN"/>
</dbReference>
<name>A0ABS0U8G4_9GAMM</name>
<feature type="signal peptide" evidence="2">
    <location>
        <begin position="1"/>
        <end position="30"/>
    </location>
</feature>
<comment type="caution">
    <text evidence="4">The sequence shown here is derived from an EMBL/GenBank/DDBJ whole genome shotgun (WGS) entry which is preliminary data.</text>
</comment>
<dbReference type="PANTHER" id="PTHR39576:SF2">
    <property type="entry name" value="ATTACHING AND EFFACING PROTEIN HOMOLOG-RELATED"/>
    <property type="match status" value="1"/>
</dbReference>
<comment type="similarity">
    <text evidence="1">Belongs to the intimin/invasin family.</text>
</comment>
<dbReference type="Pfam" id="PF11924">
    <property type="entry name" value="IAT_beta"/>
    <property type="match status" value="1"/>
</dbReference>
<dbReference type="SUPFAM" id="SSF49373">
    <property type="entry name" value="Invasin/intimin cell-adhesion fragments"/>
    <property type="match status" value="3"/>
</dbReference>
<keyword evidence="2" id="KW-0732">Signal</keyword>
<dbReference type="RefSeq" id="WP_198690940.1">
    <property type="nucleotide sequence ID" value="NZ_CAWPUD010000057.1"/>
</dbReference>
<dbReference type="InterPro" id="IPR051715">
    <property type="entry name" value="Intimin-Invasin_domain"/>
</dbReference>
<organism evidence="4 5">
    <name type="scientific">Xenorhabdus lircayensis</name>
    <dbReference type="NCBI Taxonomy" id="2763499"/>
    <lineage>
        <taxon>Bacteria</taxon>
        <taxon>Pseudomonadati</taxon>
        <taxon>Pseudomonadota</taxon>
        <taxon>Gammaproteobacteria</taxon>
        <taxon>Enterobacterales</taxon>
        <taxon>Morganellaceae</taxon>
        <taxon>Xenorhabdus</taxon>
    </lineage>
</organism>
<dbReference type="InterPro" id="IPR013783">
    <property type="entry name" value="Ig-like_fold"/>
</dbReference>
<dbReference type="Proteomes" id="UP000696184">
    <property type="component" value="Unassembled WGS sequence"/>
</dbReference>
<dbReference type="Gene3D" id="2.60.40.10">
    <property type="entry name" value="Immunoglobulins"/>
    <property type="match status" value="3"/>
</dbReference>
<evidence type="ECO:0000259" key="3">
    <source>
        <dbReference type="Pfam" id="PF11924"/>
    </source>
</evidence>
<dbReference type="InterPro" id="IPR008964">
    <property type="entry name" value="Invasin/intimin_cell_adhesion"/>
</dbReference>
<evidence type="ECO:0000313" key="5">
    <source>
        <dbReference type="Proteomes" id="UP000696184"/>
    </source>
</evidence>
<feature type="domain" description="Inverse autotransporter beta-domain" evidence="3">
    <location>
        <begin position="75"/>
        <end position="345"/>
    </location>
</feature>
<keyword evidence="5" id="KW-1185">Reference proteome</keyword>
<feature type="chain" id="PRO_5047055974" evidence="2">
    <location>
        <begin position="31"/>
        <end position="1141"/>
    </location>
</feature>
<sequence>MDSSISNKFSRSFVFICSLFLPFTSMSTFAVGEKNPDHQLQKEILQKTESENSIYNKEDNKAGVIAQNIQRVGGMLSSSPSQLADQAKSYALGKLNSTVSSEAHKWLSQFGTAKINLSLDRKGKLDNSSLDFLLPLYDNKADWLVFTQLGYRNKDSRNTANFGVGGRYFTSSWMYGLNTFYDYDISGKNKRLGFGGEAWADYVKLSANTYLRLSGWHQSFKEMDYDERPANGFDLNGEFFLPAYPNLGGKLSYEQYFGDNVALFNRDTKQKNPSLARFGLNYTPIPLVTMGVDYKSGSGGRSETLLQANLNYRFGVPLNIQLSPDNVASMRTLAGSRYDLVERNNNIVLDYRKKEVLRVTLPNSLTGYSYEKKSITAEVTSDRPIKQVTWMIGEAFRQNGGDIPVNGKDIDIVLPQYKSDRANSYPVFAIAQDDTGKEVKSEVMILTVEPMSVQTSVTPNRAVRADGQAAFTLSATLNYGDGNTPIKNKVIEGVNWYVEFPKGQGAEPYKQDDVDIRWEKPAETNEQGQLTAKLFSQVPQTGFKVYLEIKGMPKILVNKTEQINFIQNNFYITQLESAPKVPIAINKPNNVYTLSALVLDSYGAPISKKELKDVHWVMDAPNSKITPENNNTTDEQGWLFATLQSTQAQTVRVGISVADPLNDGIDPPIYFEPVVFVDDTQKLSVSKFEFDPSTGIFEADGKKYTVTATVVGSDGKPYANKVVEPVWSIEALPAVSGAIITSVNTTTGKHGELKATLSSTEGIKNAKVGITLNGSPAILSQTFDFNPVNPIDAEIKGKMEISSDEPLPADGVNKYTYKVLIVDPKTSNPIRNHSFTDVNWSMTNGKEALPEELKLIDMRQATDNDGYLTASLVSRAGVDNVVVKVTTDVNQKPLTAVADKNVSFTAIERETKVHVSFTNGSSQNFHRGQPDYVYEQVEFRFSDPRGGNLLYAKPINTELNDVIYHIPAGASIEQVVDDKQDKYLAFSPRKFKPGPVKVIAEVTTKKTGGKYIYSYTFNPKKFIFSPHLGGDDYVKYDGEGKPNSTCELLEPKYSWNIGNVKSVTDEMLGIVGSSQSSYSFTEEYNTSDFVSIGLVTPASNTNVKVAYIRDGRENFYLYDYSNKQISDYAFNAKGRLICVLP</sequence>
<protein>
    <submittedName>
        <fullName evidence="4">Inverse autotransporter beta domain-containing protein</fullName>
    </submittedName>
</protein>
<dbReference type="Gene3D" id="2.40.160.160">
    <property type="entry name" value="Inverse autotransporter, beta-domain"/>
    <property type="match status" value="1"/>
</dbReference>
<dbReference type="InterPro" id="IPR003535">
    <property type="entry name" value="Intimin/invasin_bac"/>
</dbReference>
<dbReference type="InterPro" id="IPR024519">
    <property type="entry name" value="IAT_beta"/>
</dbReference>
<dbReference type="InterPro" id="IPR038177">
    <property type="entry name" value="IAT_beta_sf"/>
</dbReference>
<dbReference type="PANTHER" id="PTHR39576">
    <property type="entry name" value="ATTACHING AND EFFACING PROTEIN HOMOLOG-RELATED-RELATED"/>
    <property type="match status" value="1"/>
</dbReference>
<accession>A0ABS0U8G4</accession>